<dbReference type="AlphaFoldDB" id="W2I1Q7"/>
<reference evidence="1" key="1">
    <citation type="submission" date="2013-11" db="EMBL/GenBank/DDBJ databases">
        <title>The Genome Sequence of Phytophthora parasitica CJ05E6.</title>
        <authorList>
            <consortium name="The Broad Institute Genomics Platform"/>
            <person name="Russ C."/>
            <person name="Tyler B."/>
            <person name="Panabieres F."/>
            <person name="Shan W."/>
            <person name="Tripathy S."/>
            <person name="Grunwald N."/>
            <person name="Machado M."/>
            <person name="Johnson C.S."/>
            <person name="Arredondo F."/>
            <person name="Hong C."/>
            <person name="Coffey M."/>
            <person name="Young S.K."/>
            <person name="Zeng Q."/>
            <person name="Gargeya S."/>
            <person name="Fitzgerald M."/>
            <person name="Abouelleil A."/>
            <person name="Alvarado L."/>
            <person name="Chapman S.B."/>
            <person name="Gainer-Dewar J."/>
            <person name="Goldberg J."/>
            <person name="Griggs A."/>
            <person name="Gujja S."/>
            <person name="Hansen M."/>
            <person name="Howarth C."/>
            <person name="Imamovic A."/>
            <person name="Ireland A."/>
            <person name="Larimer J."/>
            <person name="McCowan C."/>
            <person name="Murphy C."/>
            <person name="Pearson M."/>
            <person name="Poon T.W."/>
            <person name="Priest M."/>
            <person name="Roberts A."/>
            <person name="Saif S."/>
            <person name="Shea T."/>
            <person name="Sykes S."/>
            <person name="Wortman J."/>
            <person name="Nusbaum C."/>
            <person name="Birren B."/>
        </authorList>
    </citation>
    <scope>NUCLEOTIDE SEQUENCE [LARGE SCALE GENOMIC DNA]</scope>
    <source>
        <strain evidence="1">CJ05E6</strain>
    </source>
</reference>
<dbReference type="PROSITE" id="PS51257">
    <property type="entry name" value="PROKAR_LIPOPROTEIN"/>
    <property type="match status" value="1"/>
</dbReference>
<accession>W2I1Q7</accession>
<evidence type="ECO:0000313" key="1">
    <source>
        <dbReference type="EMBL" id="ETL28144.1"/>
    </source>
</evidence>
<organism evidence="1">
    <name type="scientific">Phytophthora nicotianae</name>
    <name type="common">Potato buckeye rot agent</name>
    <name type="synonym">Phytophthora parasitica</name>
    <dbReference type="NCBI Taxonomy" id="4792"/>
    <lineage>
        <taxon>Eukaryota</taxon>
        <taxon>Sar</taxon>
        <taxon>Stramenopiles</taxon>
        <taxon>Oomycota</taxon>
        <taxon>Peronosporomycetes</taxon>
        <taxon>Peronosporales</taxon>
        <taxon>Peronosporaceae</taxon>
        <taxon>Phytophthora</taxon>
    </lineage>
</organism>
<name>W2I1Q7_PHYNI</name>
<gene>
    <name evidence="1" type="ORF">L916_18450</name>
</gene>
<dbReference type="EMBL" id="KI675819">
    <property type="protein sequence ID" value="ETL28144.1"/>
    <property type="molecule type" value="Genomic_DNA"/>
</dbReference>
<proteinExistence type="predicted"/>
<sequence length="121" mass="13761">MWLSTKISRRYIENPPVPVWTASCYAPQCHLTLLEFAVGLFRLAEMPALLEERVLLFRWGRGGIGHEPHRKPDNVLLRVADCCPGAPQEIVQGVDLDSPGRTLAVVWQSVYTTFVGREFRR</sequence>
<dbReference type="Proteomes" id="UP000053864">
    <property type="component" value="Unassembled WGS sequence"/>
</dbReference>
<protein>
    <submittedName>
        <fullName evidence="1">Uncharacterized protein</fullName>
    </submittedName>
</protein>